<keyword evidence="5" id="KW-0862">Zinc</keyword>
<keyword evidence="11" id="KW-1185">Reference proteome</keyword>
<feature type="region of interest" description="Disordered" evidence="8">
    <location>
        <begin position="488"/>
        <end position="510"/>
    </location>
</feature>
<evidence type="ECO:0000256" key="3">
    <source>
        <dbReference type="ARBA" id="ARBA00022737"/>
    </source>
</evidence>
<dbReference type="Proteomes" id="UP000076584">
    <property type="component" value="Unassembled WGS sequence"/>
</dbReference>
<feature type="non-terminal residue" evidence="10">
    <location>
        <position position="1"/>
    </location>
</feature>
<evidence type="ECO:0000256" key="5">
    <source>
        <dbReference type="ARBA" id="ARBA00022833"/>
    </source>
</evidence>
<feature type="compositionally biased region" description="Polar residues" evidence="8">
    <location>
        <begin position="265"/>
        <end position="279"/>
    </location>
</feature>
<evidence type="ECO:0000256" key="1">
    <source>
        <dbReference type="ARBA" id="ARBA00004123"/>
    </source>
</evidence>
<dbReference type="SUPFAM" id="SSF57667">
    <property type="entry name" value="beta-beta-alpha zinc fingers"/>
    <property type="match status" value="1"/>
</dbReference>
<comment type="caution">
    <text evidence="10">The sequence shown here is derived from an EMBL/GenBank/DDBJ whole genome shotgun (WGS) entry which is preliminary data.</text>
</comment>
<feature type="compositionally biased region" description="Polar residues" evidence="8">
    <location>
        <begin position="66"/>
        <end position="76"/>
    </location>
</feature>
<reference evidence="10 11" key="1">
    <citation type="submission" date="2015-06" db="EMBL/GenBank/DDBJ databases">
        <title>Survival trade-offs in plant roots during colonization by closely related pathogenic and mutualistic fungi.</title>
        <authorList>
            <person name="Hacquard S."/>
            <person name="Kracher B."/>
            <person name="Hiruma K."/>
            <person name="Weinman A."/>
            <person name="Muench P."/>
            <person name="Garrido Oter R."/>
            <person name="Ver Loren van Themaat E."/>
            <person name="Dallerey J.-F."/>
            <person name="Damm U."/>
            <person name="Henrissat B."/>
            <person name="Lespinet O."/>
            <person name="Thon M."/>
            <person name="Kemen E."/>
            <person name="McHardy A.C."/>
            <person name="Schulze-Lefert P."/>
            <person name="O'Connell R.J."/>
        </authorList>
    </citation>
    <scope>NUCLEOTIDE SEQUENCE [LARGE SCALE GENOMIC DNA]</scope>
    <source>
        <strain evidence="10 11">MAFF 238704</strain>
    </source>
</reference>
<gene>
    <name evidence="10" type="ORF">CI238_04655</name>
</gene>
<name>A0A166MUN0_COLIC</name>
<protein>
    <submittedName>
        <fullName evidence="10">C2h2 finger domain-containing protein</fullName>
    </submittedName>
</protein>
<dbReference type="AlphaFoldDB" id="A0A166MUN0"/>
<dbReference type="InterPro" id="IPR013087">
    <property type="entry name" value="Znf_C2H2_type"/>
</dbReference>
<accession>A0A166MUN0</accession>
<dbReference type="Pfam" id="PF04082">
    <property type="entry name" value="Fungal_trans"/>
    <property type="match status" value="1"/>
</dbReference>
<dbReference type="GO" id="GO:0005634">
    <property type="term" value="C:nucleus"/>
    <property type="evidence" value="ECO:0007669"/>
    <property type="project" value="UniProtKB-SubCell"/>
</dbReference>
<dbReference type="STRING" id="1573173.A0A166MUN0"/>
<dbReference type="GO" id="GO:0000785">
    <property type="term" value="C:chromatin"/>
    <property type="evidence" value="ECO:0007669"/>
    <property type="project" value="TreeGrafter"/>
</dbReference>
<dbReference type="InterPro" id="IPR051059">
    <property type="entry name" value="VerF-like"/>
</dbReference>
<dbReference type="GO" id="GO:0000981">
    <property type="term" value="F:DNA-binding transcription factor activity, RNA polymerase II-specific"/>
    <property type="evidence" value="ECO:0007669"/>
    <property type="project" value="InterPro"/>
</dbReference>
<keyword evidence="2" id="KW-0479">Metal-binding</keyword>
<dbReference type="InterPro" id="IPR007219">
    <property type="entry name" value="XnlR_reg_dom"/>
</dbReference>
<dbReference type="GO" id="GO:0008270">
    <property type="term" value="F:zinc ion binding"/>
    <property type="evidence" value="ECO:0007669"/>
    <property type="project" value="UniProtKB-KW"/>
</dbReference>
<feature type="compositionally biased region" description="Low complexity" evidence="8">
    <location>
        <begin position="115"/>
        <end position="131"/>
    </location>
</feature>
<evidence type="ECO:0000313" key="11">
    <source>
        <dbReference type="Proteomes" id="UP000076584"/>
    </source>
</evidence>
<evidence type="ECO:0000256" key="4">
    <source>
        <dbReference type="ARBA" id="ARBA00022771"/>
    </source>
</evidence>
<evidence type="ECO:0000313" key="10">
    <source>
        <dbReference type="EMBL" id="KZL65015.1"/>
    </source>
</evidence>
<proteinExistence type="predicted"/>
<feature type="compositionally biased region" description="Polar residues" evidence="8">
    <location>
        <begin position="233"/>
        <end position="244"/>
    </location>
</feature>
<feature type="compositionally biased region" description="Polar residues" evidence="8">
    <location>
        <begin position="321"/>
        <end position="343"/>
    </location>
</feature>
<dbReference type="EMBL" id="LFIW01002653">
    <property type="protein sequence ID" value="KZL65015.1"/>
    <property type="molecule type" value="Genomic_DNA"/>
</dbReference>
<comment type="subcellular location">
    <subcellularLocation>
        <location evidence="1">Nucleus</location>
    </subcellularLocation>
</comment>
<evidence type="ECO:0000256" key="7">
    <source>
        <dbReference type="PROSITE-ProRule" id="PRU00042"/>
    </source>
</evidence>
<sequence>LSSSLPFWESPTMASLQDIMNVDEDQLESHTIKNDQVPDPSGSHHQSYLAPNAAYNSGYAIGGESADSSSTQQGAKRSSSSYTTKSTPSGSSSSSSRPPNTRRRSNVSTDSMEQSNYGYGHAGSSSGGLDPSGPPMRPFGHAPTGGDAPIKLTPITGRVSRAKKGMKVHTCDICRPPKTFTRAEHLRRHQLSHETPQYACPIPGCDRAFHRKDLLERHQQRHELEGDKVSRSRGASQSRRTSAGSLEGGVRGLGLQHSMLGYPPNATTPTQSLPITPSMSHAGAYPSMSAPDVSKSMSPHVGNDGYRPSSGGPGYGGSYSLSTQSAQQPLMQQPNSGFSTPPTFGSIEYQPRTTPEFPSLYLQTEGLGLQMSSDGPPELSHAQDHGGWPSSASDSTYSTPSDNSRRAFWPPARASTTDWPTGLLSPCPGTGFDPMATANPMLYQYPTSPQLSNPQTYQMLDISMSTYPDEQTIFDPHQQPRFPNTVRSLSPPVTSASAQSSETLVTPSTALPSDRMMNSLACLGRQKEVALGLLAAPALVQGSLPLPPANVCKAIPAYLEVYWEKFHRSFPVVHRRTFEAAAEQVDVLRCAMAAVATQYMSTKEDRIRGNQLHEYAWQQSRRFLQWDVPVMQAILLCEFFARFRGRRAAIRPSKEFESIYSRVYDNAIIFGAIPQTGPNSVRWHTWLDTETRRRLLSACFVLDIHSSVYLEQQRVRSFDIANDGMPPNIPLIGPTQDLWDAASADAWAAMVLAKGDYSDKQTLLSFINSDTLSRTSINTHVPFDRAVILAFEALLLPTRDDPAQMTPSTEILEPETFRIANIFPDCPVANTYLALHHTPLHDLLAVSGDSWIFSQKVLQPKSFAEHQKRLKEWGDSGDAAMAVVFACRALRAFTEHGNAEENPEDSDDDMDAWEMGRPRMWKDDISDYWGMYVCALICWAYGHRASRGDSAEGSELSDYDSAAIRWVRTVASMRAKDIARLRSKKDAMPVVSLVRRWLDVDCLGGRSRLYVDAMGVLKKLEEGINWKWF</sequence>
<evidence type="ECO:0000256" key="2">
    <source>
        <dbReference type="ARBA" id="ARBA00022723"/>
    </source>
</evidence>
<evidence type="ECO:0000259" key="9">
    <source>
        <dbReference type="PROSITE" id="PS50157"/>
    </source>
</evidence>
<feature type="region of interest" description="Disordered" evidence="8">
    <location>
        <begin position="24"/>
        <end position="152"/>
    </location>
</feature>
<dbReference type="GO" id="GO:0006351">
    <property type="term" value="P:DNA-templated transcription"/>
    <property type="evidence" value="ECO:0007669"/>
    <property type="project" value="InterPro"/>
</dbReference>
<keyword evidence="3" id="KW-0677">Repeat</keyword>
<dbReference type="InterPro" id="IPR036236">
    <property type="entry name" value="Znf_C2H2_sf"/>
</dbReference>
<dbReference type="PROSITE" id="PS00028">
    <property type="entry name" value="ZINC_FINGER_C2H2_1"/>
    <property type="match status" value="1"/>
</dbReference>
<dbReference type="CDD" id="cd12148">
    <property type="entry name" value="fungal_TF_MHR"/>
    <property type="match status" value="1"/>
</dbReference>
<evidence type="ECO:0000256" key="8">
    <source>
        <dbReference type="SAM" id="MobiDB-lite"/>
    </source>
</evidence>
<feature type="domain" description="C2H2-type" evidence="9">
    <location>
        <begin position="198"/>
        <end position="227"/>
    </location>
</feature>
<evidence type="ECO:0000256" key="6">
    <source>
        <dbReference type="ARBA" id="ARBA00023242"/>
    </source>
</evidence>
<dbReference type="SMART" id="SM00355">
    <property type="entry name" value="ZnF_C2H2"/>
    <property type="match status" value="2"/>
</dbReference>
<dbReference type="Pfam" id="PF00096">
    <property type="entry name" value="zf-C2H2"/>
    <property type="match status" value="1"/>
</dbReference>
<feature type="compositionally biased region" description="Low complexity" evidence="8">
    <location>
        <begin position="389"/>
        <end position="402"/>
    </location>
</feature>
<organism evidence="10 11">
    <name type="scientific">Colletotrichum incanum</name>
    <name type="common">Soybean anthracnose fungus</name>
    <dbReference type="NCBI Taxonomy" id="1573173"/>
    <lineage>
        <taxon>Eukaryota</taxon>
        <taxon>Fungi</taxon>
        <taxon>Dikarya</taxon>
        <taxon>Ascomycota</taxon>
        <taxon>Pezizomycotina</taxon>
        <taxon>Sordariomycetes</taxon>
        <taxon>Hypocreomycetidae</taxon>
        <taxon>Glomerellales</taxon>
        <taxon>Glomerellaceae</taxon>
        <taxon>Colletotrichum</taxon>
        <taxon>Colletotrichum spaethianum species complex</taxon>
    </lineage>
</organism>
<keyword evidence="6" id="KW-0539">Nucleus</keyword>
<feature type="compositionally biased region" description="Basic and acidic residues" evidence="8">
    <location>
        <begin position="220"/>
        <end position="230"/>
    </location>
</feature>
<dbReference type="GO" id="GO:0000978">
    <property type="term" value="F:RNA polymerase II cis-regulatory region sequence-specific DNA binding"/>
    <property type="evidence" value="ECO:0007669"/>
    <property type="project" value="InterPro"/>
</dbReference>
<keyword evidence="4 7" id="KW-0863">Zinc-finger</keyword>
<feature type="region of interest" description="Disordered" evidence="8">
    <location>
        <begin position="220"/>
        <end position="348"/>
    </location>
</feature>
<feature type="region of interest" description="Disordered" evidence="8">
    <location>
        <begin position="368"/>
        <end position="414"/>
    </location>
</feature>
<dbReference type="PROSITE" id="PS50157">
    <property type="entry name" value="ZINC_FINGER_C2H2_2"/>
    <property type="match status" value="1"/>
</dbReference>
<feature type="compositionally biased region" description="Low complexity" evidence="8">
    <location>
        <begin position="77"/>
        <end position="99"/>
    </location>
</feature>
<dbReference type="PANTHER" id="PTHR40626:SF30">
    <property type="entry name" value="FINGER DOMAIN PROTEIN, PUTATIVE (AFU_ORTHOLOGUE AFUA_4G13600)-RELATED"/>
    <property type="match status" value="1"/>
</dbReference>
<dbReference type="Gene3D" id="3.30.160.60">
    <property type="entry name" value="Classic Zinc Finger"/>
    <property type="match status" value="1"/>
</dbReference>
<dbReference type="PANTHER" id="PTHR40626">
    <property type="entry name" value="MIP31509P"/>
    <property type="match status" value="1"/>
</dbReference>